<proteinExistence type="predicted"/>
<dbReference type="AlphaFoldDB" id="A0A1P8UXL7"/>
<protein>
    <submittedName>
        <fullName evidence="1">Uncharacterized protein</fullName>
    </submittedName>
</protein>
<dbReference type="Proteomes" id="UP000187059">
    <property type="component" value="Chromosome"/>
</dbReference>
<dbReference type="STRING" id="1250539.Ga0080574_TMP3806"/>
<reference evidence="1 2" key="1">
    <citation type="submission" date="2016-04" db="EMBL/GenBank/DDBJ databases">
        <title>Deep-sea bacteria in the southern Pacific.</title>
        <authorList>
            <person name="Tang K."/>
        </authorList>
    </citation>
    <scope>NUCLEOTIDE SEQUENCE [LARGE SCALE GENOMIC DNA]</scope>
    <source>
        <strain evidence="1 2">JLT2014</strain>
    </source>
</reference>
<sequence>MGYELKTRDDGTVDLVEIIPVVIANFRDLAHAERYYGILAETGAAKPVASSRAAELNLPKAEPVPEARSSSGKTAAKLMVKVQPAEPKAEPEERPEWATPGDADWEQAFQALANGGDMKKIAAALNVNVYKLRAKYGAWCRNQKKPDPAPSPETGMETCRLCERAFKPTAESDGRCARCSKDG</sequence>
<name>A0A1P8UXL7_9RHOB</name>
<dbReference type="RefSeq" id="WP_076703370.1">
    <property type="nucleotide sequence ID" value="NZ_CP015093.1"/>
</dbReference>
<dbReference type="EMBL" id="CP015093">
    <property type="protein sequence ID" value="APZ54140.1"/>
    <property type="molecule type" value="Genomic_DNA"/>
</dbReference>
<organism evidence="1 2">
    <name type="scientific">Salipiger abyssi</name>
    <dbReference type="NCBI Taxonomy" id="1250539"/>
    <lineage>
        <taxon>Bacteria</taxon>
        <taxon>Pseudomonadati</taxon>
        <taxon>Pseudomonadota</taxon>
        <taxon>Alphaproteobacteria</taxon>
        <taxon>Rhodobacterales</taxon>
        <taxon>Roseobacteraceae</taxon>
        <taxon>Salipiger</taxon>
    </lineage>
</organism>
<keyword evidence="2" id="KW-1185">Reference proteome</keyword>
<evidence type="ECO:0000313" key="1">
    <source>
        <dbReference type="EMBL" id="APZ54140.1"/>
    </source>
</evidence>
<evidence type="ECO:0000313" key="2">
    <source>
        <dbReference type="Proteomes" id="UP000187059"/>
    </source>
</evidence>
<dbReference type="KEGG" id="paby:Ga0080574_TMP3806"/>
<gene>
    <name evidence="1" type="ORF">Ga0080574_TMP3806</name>
</gene>
<accession>A0A1P8UXL7</accession>
<dbReference type="OrthoDB" id="7865762at2"/>